<reference evidence="2" key="1">
    <citation type="submission" date="2018-11" db="EMBL/GenBank/DDBJ databases">
        <authorList>
            <consortium name="Pathogen Informatics"/>
        </authorList>
    </citation>
    <scope>NUCLEOTIDE SEQUENCE</scope>
</reference>
<evidence type="ECO:0000313" key="2">
    <source>
        <dbReference type="EMBL" id="VEL07740.1"/>
    </source>
</evidence>
<name>A0A3S5BL88_9PLAT</name>
<proteinExistence type="predicted"/>
<comment type="caution">
    <text evidence="2">The sequence shown here is derived from an EMBL/GenBank/DDBJ whole genome shotgun (WGS) entry which is preliminary data.</text>
</comment>
<evidence type="ECO:0000256" key="1">
    <source>
        <dbReference type="SAM" id="MobiDB-lite"/>
    </source>
</evidence>
<dbReference type="AlphaFoldDB" id="A0A3S5BL88"/>
<accession>A0A3S5BL88</accession>
<evidence type="ECO:0000313" key="3">
    <source>
        <dbReference type="Proteomes" id="UP000784294"/>
    </source>
</evidence>
<gene>
    <name evidence="2" type="ORF">PXEA_LOCUS1180</name>
</gene>
<sequence length="144" mass="15939">MFVSKQQTKAFLLSKFSSLDCSAASLLPASCRHAVGPQTAFAQSVTSHNGHLAVWTEQGHMLPSGRARPLRSQGKPRGHKDGIPFDGVAEQGQTTRCRQHQEKHCVMDGLIRSSHPGQHRPPGLSEEVKSASRQYRPYTFTWYA</sequence>
<dbReference type="Proteomes" id="UP000784294">
    <property type="component" value="Unassembled WGS sequence"/>
</dbReference>
<organism evidence="2 3">
    <name type="scientific">Protopolystoma xenopodis</name>
    <dbReference type="NCBI Taxonomy" id="117903"/>
    <lineage>
        <taxon>Eukaryota</taxon>
        <taxon>Metazoa</taxon>
        <taxon>Spiralia</taxon>
        <taxon>Lophotrochozoa</taxon>
        <taxon>Platyhelminthes</taxon>
        <taxon>Monogenea</taxon>
        <taxon>Polyopisthocotylea</taxon>
        <taxon>Polystomatidea</taxon>
        <taxon>Polystomatidae</taxon>
        <taxon>Protopolystoma</taxon>
    </lineage>
</organism>
<feature type="region of interest" description="Disordered" evidence="1">
    <location>
        <begin position="60"/>
        <end position="100"/>
    </location>
</feature>
<protein>
    <submittedName>
        <fullName evidence="2">Uncharacterized protein</fullName>
    </submittedName>
</protein>
<keyword evidence="3" id="KW-1185">Reference proteome</keyword>
<dbReference type="EMBL" id="CAAALY010002377">
    <property type="protein sequence ID" value="VEL07740.1"/>
    <property type="molecule type" value="Genomic_DNA"/>
</dbReference>